<evidence type="ECO:0000256" key="3">
    <source>
        <dbReference type="ARBA" id="ARBA00022833"/>
    </source>
</evidence>
<dbReference type="EMBL" id="BMAC01000084">
    <property type="protein sequence ID" value="GFP84403.1"/>
    <property type="molecule type" value="Genomic_DNA"/>
</dbReference>
<evidence type="ECO:0000259" key="5">
    <source>
        <dbReference type="PROSITE" id="PS50808"/>
    </source>
</evidence>
<evidence type="ECO:0000313" key="7">
    <source>
        <dbReference type="Proteomes" id="UP000653305"/>
    </source>
</evidence>
<organism evidence="6 7">
    <name type="scientific">Phtheirospermum japonicum</name>
    <dbReference type="NCBI Taxonomy" id="374723"/>
    <lineage>
        <taxon>Eukaryota</taxon>
        <taxon>Viridiplantae</taxon>
        <taxon>Streptophyta</taxon>
        <taxon>Embryophyta</taxon>
        <taxon>Tracheophyta</taxon>
        <taxon>Spermatophyta</taxon>
        <taxon>Magnoliopsida</taxon>
        <taxon>eudicotyledons</taxon>
        <taxon>Gunneridae</taxon>
        <taxon>Pentapetalae</taxon>
        <taxon>asterids</taxon>
        <taxon>lamiids</taxon>
        <taxon>Lamiales</taxon>
        <taxon>Orobanchaceae</taxon>
        <taxon>Orobanchaceae incertae sedis</taxon>
        <taxon>Phtheirospermum</taxon>
    </lineage>
</organism>
<feature type="domain" description="BED-type" evidence="5">
    <location>
        <begin position="5"/>
        <end position="61"/>
    </location>
</feature>
<dbReference type="PROSITE" id="PS50808">
    <property type="entry name" value="ZF_BED"/>
    <property type="match status" value="1"/>
</dbReference>
<sequence length="113" mass="13338">MENENRKDPAWKYSVRDDNNVTCLTCNYCKKRLNGGVCRVKQHLVGGFKNVTKCPRCPEKVREECRVFMANKKQDKEQFNKFIDIDDMVDDEDYKDEEMIHICQRGINEEAPT</sequence>
<proteinExistence type="predicted"/>
<evidence type="ECO:0000256" key="2">
    <source>
        <dbReference type="ARBA" id="ARBA00022771"/>
    </source>
</evidence>
<dbReference type="Pfam" id="PF02892">
    <property type="entry name" value="zf-BED"/>
    <property type="match status" value="1"/>
</dbReference>
<comment type="caution">
    <text evidence="6">The sequence shown here is derived from an EMBL/GenBank/DDBJ whole genome shotgun (WGS) entry which is preliminary data.</text>
</comment>
<name>A0A830BK51_9LAMI</name>
<dbReference type="PANTHER" id="PTHR46951">
    <property type="entry name" value="BED-TYPE DOMAIN-CONTAINING PROTEIN"/>
    <property type="match status" value="1"/>
</dbReference>
<keyword evidence="3" id="KW-0862">Zinc</keyword>
<dbReference type="PANTHER" id="PTHR46951:SF3">
    <property type="entry name" value="OS01G0547200 PROTEIN"/>
    <property type="match status" value="1"/>
</dbReference>
<keyword evidence="7" id="KW-1185">Reference proteome</keyword>
<dbReference type="GO" id="GO:0008270">
    <property type="term" value="F:zinc ion binding"/>
    <property type="evidence" value="ECO:0007669"/>
    <property type="project" value="UniProtKB-KW"/>
</dbReference>
<keyword evidence="2 4" id="KW-0863">Zinc-finger</keyword>
<evidence type="ECO:0000256" key="4">
    <source>
        <dbReference type="PROSITE-ProRule" id="PRU00027"/>
    </source>
</evidence>
<dbReference type="InterPro" id="IPR003656">
    <property type="entry name" value="Znf_BED"/>
</dbReference>
<dbReference type="Proteomes" id="UP000653305">
    <property type="component" value="Unassembled WGS sequence"/>
</dbReference>
<evidence type="ECO:0000256" key="1">
    <source>
        <dbReference type="ARBA" id="ARBA00022723"/>
    </source>
</evidence>
<reference evidence="6" key="1">
    <citation type="submission" date="2020-07" db="EMBL/GenBank/DDBJ databases">
        <title>Ethylene signaling mediates host invasion by parasitic plants.</title>
        <authorList>
            <person name="Yoshida S."/>
        </authorList>
    </citation>
    <scope>NUCLEOTIDE SEQUENCE</scope>
    <source>
        <strain evidence="6">Okayama</strain>
    </source>
</reference>
<dbReference type="GO" id="GO:0003677">
    <property type="term" value="F:DNA binding"/>
    <property type="evidence" value="ECO:0007669"/>
    <property type="project" value="InterPro"/>
</dbReference>
<protein>
    <recommendedName>
        <fullName evidence="5">BED-type domain-containing protein</fullName>
    </recommendedName>
</protein>
<keyword evidence="1" id="KW-0479">Metal-binding</keyword>
<accession>A0A830BK51</accession>
<dbReference type="OrthoDB" id="913988at2759"/>
<gene>
    <name evidence="6" type="ORF">PHJA_000584100</name>
</gene>
<dbReference type="AlphaFoldDB" id="A0A830BK51"/>
<evidence type="ECO:0000313" key="6">
    <source>
        <dbReference type="EMBL" id="GFP84403.1"/>
    </source>
</evidence>